<evidence type="ECO:0000313" key="2">
    <source>
        <dbReference type="EMBL" id="KAG2442475.1"/>
    </source>
</evidence>
<keyword evidence="1" id="KW-0812">Transmembrane</keyword>
<dbReference type="InterPro" id="IPR008637">
    <property type="entry name" value="HR_lesion"/>
</dbReference>
<gene>
    <name evidence="2" type="ORF">HXX76_002561</name>
</gene>
<dbReference type="AlphaFoldDB" id="A0A835TQV4"/>
<keyword evidence="3" id="KW-1185">Reference proteome</keyword>
<feature type="transmembrane region" description="Helical" evidence="1">
    <location>
        <begin position="52"/>
        <end position="71"/>
    </location>
</feature>
<keyword evidence="1" id="KW-1133">Transmembrane helix</keyword>
<dbReference type="PANTHER" id="PTHR31474">
    <property type="entry name" value="HR-LIKE LESION-INDUCER"/>
    <property type="match status" value="1"/>
</dbReference>
<proteinExistence type="predicted"/>
<organism evidence="2 3">
    <name type="scientific">Chlamydomonas incerta</name>
    <dbReference type="NCBI Taxonomy" id="51695"/>
    <lineage>
        <taxon>Eukaryota</taxon>
        <taxon>Viridiplantae</taxon>
        <taxon>Chlorophyta</taxon>
        <taxon>core chlorophytes</taxon>
        <taxon>Chlorophyceae</taxon>
        <taxon>CS clade</taxon>
        <taxon>Chlamydomonadales</taxon>
        <taxon>Chlamydomonadaceae</taxon>
        <taxon>Chlamydomonas</taxon>
    </lineage>
</organism>
<keyword evidence="1" id="KW-0472">Membrane</keyword>
<reference evidence="2" key="1">
    <citation type="journal article" date="2020" name="bioRxiv">
        <title>Comparative genomics of Chlamydomonas.</title>
        <authorList>
            <person name="Craig R.J."/>
            <person name="Hasan A.R."/>
            <person name="Ness R.W."/>
            <person name="Keightley P.D."/>
        </authorList>
    </citation>
    <scope>NUCLEOTIDE SEQUENCE</scope>
    <source>
        <strain evidence="2">SAG 7.73</strain>
    </source>
</reference>
<protein>
    <submittedName>
        <fullName evidence="2">Uncharacterized protein</fullName>
    </submittedName>
</protein>
<sequence>MGGVLMVMNHHFGGFLLMLYLLSTTALNYQFWAVDAEKTAEQIEVLGRFLQGVGLMGGVVAFMATTDGVPLRVKRPQLHKQHAE</sequence>
<dbReference type="PANTHER" id="PTHR31474:SF1">
    <property type="entry name" value="EXPRESSED PROTEIN"/>
    <property type="match status" value="1"/>
</dbReference>
<dbReference type="EMBL" id="JAEHOC010000004">
    <property type="protein sequence ID" value="KAG2442475.1"/>
    <property type="molecule type" value="Genomic_DNA"/>
</dbReference>
<dbReference type="Proteomes" id="UP000650467">
    <property type="component" value="Unassembled WGS sequence"/>
</dbReference>
<evidence type="ECO:0000313" key="3">
    <source>
        <dbReference type="Proteomes" id="UP000650467"/>
    </source>
</evidence>
<comment type="caution">
    <text evidence="2">The sequence shown here is derived from an EMBL/GenBank/DDBJ whole genome shotgun (WGS) entry which is preliminary data.</text>
</comment>
<feature type="transmembrane region" description="Helical" evidence="1">
    <location>
        <begin position="12"/>
        <end position="32"/>
    </location>
</feature>
<name>A0A835TQV4_CHLIN</name>
<evidence type="ECO:0000256" key="1">
    <source>
        <dbReference type="SAM" id="Phobius"/>
    </source>
</evidence>
<dbReference type="OrthoDB" id="531005at2759"/>
<dbReference type="Pfam" id="PF05514">
    <property type="entry name" value="HR_lesion"/>
    <property type="match status" value="1"/>
</dbReference>
<accession>A0A835TQV4</accession>